<dbReference type="OrthoDB" id="5124088at2"/>
<keyword evidence="2" id="KW-1185">Reference proteome</keyword>
<evidence type="ECO:0000313" key="2">
    <source>
        <dbReference type="Proteomes" id="UP000186609"/>
    </source>
</evidence>
<evidence type="ECO:0000313" key="1">
    <source>
        <dbReference type="EMBL" id="APW38482.1"/>
    </source>
</evidence>
<dbReference type="AlphaFoldDB" id="A0A1P8JXJ6"/>
<dbReference type="InterPro" id="IPR018330">
    <property type="entry name" value="RecT_fam"/>
</dbReference>
<dbReference type="InterPro" id="IPR004590">
    <property type="entry name" value="ssDNA_annealing_RecT"/>
</dbReference>
<reference evidence="1 2" key="1">
    <citation type="submission" date="2017-01" db="EMBL/GenBank/DDBJ databases">
        <authorList>
            <person name="Mah S.A."/>
            <person name="Swanson W.J."/>
            <person name="Moy G.W."/>
            <person name="Vacquier V.D."/>
        </authorList>
    </citation>
    <scope>NUCLEOTIDE SEQUENCE [LARGE SCALE GENOMIC DNA]</scope>
    <source>
        <strain evidence="1 2">DCY110</strain>
    </source>
</reference>
<dbReference type="Proteomes" id="UP000186609">
    <property type="component" value="Chromosome"/>
</dbReference>
<proteinExistence type="predicted"/>
<organism evidence="1 2">
    <name type="scientific">Rhodoferax koreensis</name>
    <dbReference type="NCBI Taxonomy" id="1842727"/>
    <lineage>
        <taxon>Bacteria</taxon>
        <taxon>Pseudomonadati</taxon>
        <taxon>Pseudomonadota</taxon>
        <taxon>Betaproteobacteria</taxon>
        <taxon>Burkholderiales</taxon>
        <taxon>Comamonadaceae</taxon>
        <taxon>Rhodoferax</taxon>
    </lineage>
</organism>
<accession>A0A1P8JXJ6</accession>
<name>A0A1P8JXJ6_9BURK</name>
<gene>
    <name evidence="1" type="ORF">RD110_15785</name>
</gene>
<dbReference type="NCBIfam" id="TIGR00616">
    <property type="entry name" value="rect"/>
    <property type="match status" value="1"/>
</dbReference>
<dbReference type="GO" id="GO:0003677">
    <property type="term" value="F:DNA binding"/>
    <property type="evidence" value="ECO:0007669"/>
    <property type="project" value="InterPro"/>
</dbReference>
<dbReference type="GO" id="GO:0006259">
    <property type="term" value="P:DNA metabolic process"/>
    <property type="evidence" value="ECO:0007669"/>
    <property type="project" value="InterPro"/>
</dbReference>
<sequence length="319" mass="34835">MNTSVTNTRAPNPIAEMSRFMDRLKPQMALALPKHLTADRMARLALTAFSSTPKLQLCNPNSIAASIMTAATLGLEPGVNGQGFLVPYGTTCTFVPGWKGLVDIANRSGRVSVWTGAVFEGDTFDYSLGDTPFVRHQPGDEDDPTKITHVYAVGRVNGSNWPVIEVWTIKKIWKHRNQYNKVGQKHYSYRDPEMYARKVPLLQVLKYMPTSIELSNALAVSNAAEEGRGAVIDGNFVTINEPDPAEQQAGADQDADDGVPICTPESFAKNTAAWKATVANGRKSVNDLIATIETRERLTTDQKVEIASWAVPATQGEAE</sequence>
<protein>
    <submittedName>
        <fullName evidence="1">Recombinase RecT</fullName>
    </submittedName>
</protein>
<dbReference type="EMBL" id="CP019236">
    <property type="protein sequence ID" value="APW38482.1"/>
    <property type="molecule type" value="Genomic_DNA"/>
</dbReference>
<dbReference type="Pfam" id="PF03837">
    <property type="entry name" value="RecT"/>
    <property type="match status" value="1"/>
</dbReference>
<dbReference type="RefSeq" id="WP_076200361.1">
    <property type="nucleotide sequence ID" value="NZ_CP019236.1"/>
</dbReference>
<dbReference type="STRING" id="1842727.RD110_15785"/>
<dbReference type="KEGG" id="rhy:RD110_15785"/>